<evidence type="ECO:0000313" key="7">
    <source>
        <dbReference type="Proteomes" id="UP000255355"/>
    </source>
</evidence>
<keyword evidence="7" id="KW-1185">Reference proteome</keyword>
<dbReference type="GO" id="GO:0016887">
    <property type="term" value="F:ATP hydrolysis activity"/>
    <property type="evidence" value="ECO:0007669"/>
    <property type="project" value="InterPro"/>
</dbReference>
<dbReference type="PANTHER" id="PTHR43776">
    <property type="entry name" value="TRANSPORT ATP-BINDING PROTEIN"/>
    <property type="match status" value="1"/>
</dbReference>
<evidence type="ECO:0000256" key="4">
    <source>
        <dbReference type="ARBA" id="ARBA00022840"/>
    </source>
</evidence>
<dbReference type="GO" id="GO:0055085">
    <property type="term" value="P:transmembrane transport"/>
    <property type="evidence" value="ECO:0007669"/>
    <property type="project" value="UniProtKB-ARBA"/>
</dbReference>
<evidence type="ECO:0000256" key="3">
    <source>
        <dbReference type="ARBA" id="ARBA00022741"/>
    </source>
</evidence>
<dbReference type="InterPro" id="IPR003439">
    <property type="entry name" value="ABC_transporter-like_ATP-bd"/>
</dbReference>
<keyword evidence="2" id="KW-0813">Transport</keyword>
<dbReference type="InterPro" id="IPR027417">
    <property type="entry name" value="P-loop_NTPase"/>
</dbReference>
<dbReference type="EMBL" id="QQAZ01000003">
    <property type="protein sequence ID" value="RDI52687.1"/>
    <property type="molecule type" value="Genomic_DNA"/>
</dbReference>
<accession>A0A370H7M3</accession>
<dbReference type="SMART" id="SM00382">
    <property type="entry name" value="AAA"/>
    <property type="match status" value="1"/>
</dbReference>
<evidence type="ECO:0000256" key="2">
    <source>
        <dbReference type="ARBA" id="ARBA00022448"/>
    </source>
</evidence>
<keyword evidence="3" id="KW-0547">Nucleotide-binding</keyword>
<dbReference type="PROSITE" id="PS50893">
    <property type="entry name" value="ABC_TRANSPORTER_2"/>
    <property type="match status" value="1"/>
</dbReference>
<dbReference type="Gene3D" id="3.40.50.300">
    <property type="entry name" value="P-loop containing nucleotide triphosphate hydrolases"/>
    <property type="match status" value="1"/>
</dbReference>
<comment type="similarity">
    <text evidence="1">Belongs to the ABC transporter superfamily.</text>
</comment>
<name>A0A370H7M3_9NOCA</name>
<dbReference type="RefSeq" id="WP_068020751.1">
    <property type="nucleotide sequence ID" value="NZ_QQAZ01000003.1"/>
</dbReference>
<evidence type="ECO:0000256" key="1">
    <source>
        <dbReference type="ARBA" id="ARBA00005417"/>
    </source>
</evidence>
<dbReference type="Pfam" id="PF00005">
    <property type="entry name" value="ABC_tran"/>
    <property type="match status" value="1"/>
</dbReference>
<reference evidence="6 7" key="1">
    <citation type="submission" date="2018-07" db="EMBL/GenBank/DDBJ databases">
        <title>Genomic Encyclopedia of Type Strains, Phase IV (KMG-IV): sequencing the most valuable type-strain genomes for metagenomic binning, comparative biology and taxonomic classification.</title>
        <authorList>
            <person name="Goeker M."/>
        </authorList>
    </citation>
    <scope>NUCLEOTIDE SEQUENCE [LARGE SCALE GENOMIC DNA]</scope>
    <source>
        <strain evidence="6 7">DSM 44952</strain>
    </source>
</reference>
<dbReference type="STRING" id="1210089.GCA_001613165_03530"/>
<feature type="domain" description="ABC transporter" evidence="5">
    <location>
        <begin position="2"/>
        <end position="204"/>
    </location>
</feature>
<comment type="caution">
    <text evidence="6">The sequence shown here is derived from an EMBL/GenBank/DDBJ whole genome shotgun (WGS) entry which is preliminary data.</text>
</comment>
<gene>
    <name evidence="6" type="ORF">DFR68_10371</name>
</gene>
<organism evidence="6 7">
    <name type="scientific">Nocardia mexicana</name>
    <dbReference type="NCBI Taxonomy" id="279262"/>
    <lineage>
        <taxon>Bacteria</taxon>
        <taxon>Bacillati</taxon>
        <taxon>Actinomycetota</taxon>
        <taxon>Actinomycetes</taxon>
        <taxon>Mycobacteriales</taxon>
        <taxon>Nocardiaceae</taxon>
        <taxon>Nocardia</taxon>
    </lineage>
</organism>
<keyword evidence="4 6" id="KW-0067">ATP-binding</keyword>
<dbReference type="PANTHER" id="PTHR43776:SF7">
    <property type="entry name" value="D,D-DIPEPTIDE TRANSPORT ATP-BINDING PROTEIN DDPF-RELATED"/>
    <property type="match status" value="1"/>
</dbReference>
<dbReference type="OrthoDB" id="2986442at2"/>
<dbReference type="AlphaFoldDB" id="A0A370H7M3"/>
<evidence type="ECO:0000259" key="5">
    <source>
        <dbReference type="PROSITE" id="PS50893"/>
    </source>
</evidence>
<protein>
    <submittedName>
        <fullName evidence="6">Peptide/nickel transport system ATP-binding protein</fullName>
    </submittedName>
</protein>
<evidence type="ECO:0000313" key="6">
    <source>
        <dbReference type="EMBL" id="RDI52687.1"/>
    </source>
</evidence>
<dbReference type="GO" id="GO:0005524">
    <property type="term" value="F:ATP binding"/>
    <property type="evidence" value="ECO:0007669"/>
    <property type="project" value="UniProtKB-KW"/>
</dbReference>
<proteinExistence type="inferred from homology"/>
<sequence length="208" mass="21749">MLAAEAVTVGYGRGETVIDTVDFAVEPGRLIGLSGESGSGKTTLVRTLAGLVTPRAGTVTLDGAPLARAPRGAVAVVFQSPRAATNPRFTLARIIGEPARIRGEREPDIGSLCAAVGVTPDLLDRRPHEVSDGQLQRACVARALAQRPRYLLCDEATAMLDAATTAAIMRLIMNRAADEGIGVLVVAHDQDLLDACCDRVVPMVPNAS</sequence>
<dbReference type="SUPFAM" id="SSF52540">
    <property type="entry name" value="P-loop containing nucleoside triphosphate hydrolases"/>
    <property type="match status" value="1"/>
</dbReference>
<dbReference type="InterPro" id="IPR050319">
    <property type="entry name" value="ABC_transp_ATP-bind"/>
</dbReference>
<dbReference type="Proteomes" id="UP000255355">
    <property type="component" value="Unassembled WGS sequence"/>
</dbReference>
<dbReference type="InterPro" id="IPR003593">
    <property type="entry name" value="AAA+_ATPase"/>
</dbReference>